<feature type="compositionally biased region" description="Polar residues" evidence="1">
    <location>
        <begin position="186"/>
        <end position="195"/>
    </location>
</feature>
<feature type="compositionally biased region" description="Basic and acidic residues" evidence="1">
    <location>
        <begin position="199"/>
        <end position="208"/>
    </location>
</feature>
<dbReference type="EMBL" id="CVMT01000006">
    <property type="protein sequence ID" value="CRG89578.1"/>
    <property type="molecule type" value="Genomic_DNA"/>
</dbReference>
<feature type="compositionally biased region" description="Polar residues" evidence="1">
    <location>
        <begin position="63"/>
        <end position="84"/>
    </location>
</feature>
<protein>
    <submittedName>
        <fullName evidence="2">Uncharacterized protein</fullName>
    </submittedName>
</protein>
<feature type="region of interest" description="Disordered" evidence="1">
    <location>
        <begin position="141"/>
        <end position="241"/>
    </location>
</feature>
<evidence type="ECO:0000313" key="3">
    <source>
        <dbReference type="Proteomes" id="UP000054383"/>
    </source>
</evidence>
<feature type="compositionally biased region" description="Basic and acidic residues" evidence="1">
    <location>
        <begin position="86"/>
        <end position="98"/>
    </location>
</feature>
<dbReference type="OrthoDB" id="5383057at2759"/>
<accession>A0A0U1M1X6</accession>
<dbReference type="OMA" id="EQKYPEC"/>
<feature type="compositionally biased region" description="Polar residues" evidence="1">
    <location>
        <begin position="12"/>
        <end position="26"/>
    </location>
</feature>
<reference evidence="2 3" key="1">
    <citation type="submission" date="2015-04" db="EMBL/GenBank/DDBJ databases">
        <authorList>
            <person name="Syromyatnikov M.Y."/>
            <person name="Popov V.N."/>
        </authorList>
    </citation>
    <scope>NUCLEOTIDE SEQUENCE [LARGE SCALE GENOMIC DNA]</scope>
    <source>
        <strain evidence="2">WF-38-12</strain>
    </source>
</reference>
<organism evidence="2 3">
    <name type="scientific">Talaromyces islandicus</name>
    <name type="common">Penicillium islandicum</name>
    <dbReference type="NCBI Taxonomy" id="28573"/>
    <lineage>
        <taxon>Eukaryota</taxon>
        <taxon>Fungi</taxon>
        <taxon>Dikarya</taxon>
        <taxon>Ascomycota</taxon>
        <taxon>Pezizomycotina</taxon>
        <taxon>Eurotiomycetes</taxon>
        <taxon>Eurotiomycetidae</taxon>
        <taxon>Eurotiales</taxon>
        <taxon>Trichocomaceae</taxon>
        <taxon>Talaromyces</taxon>
        <taxon>Talaromyces sect. Islandici</taxon>
    </lineage>
</organism>
<dbReference type="Proteomes" id="UP000054383">
    <property type="component" value="Unassembled WGS sequence"/>
</dbReference>
<feature type="region of interest" description="Disordered" evidence="1">
    <location>
        <begin position="1"/>
        <end position="125"/>
    </location>
</feature>
<evidence type="ECO:0000256" key="1">
    <source>
        <dbReference type="SAM" id="MobiDB-lite"/>
    </source>
</evidence>
<sequence length="241" mass="24922">MDLQGTPIGKPSTGTKVTTDPSSNNPVKEGPGPITKDSLAAESVRQGGTFAQNPDNQPLGVSGRQSTFNNTDTSGATTLSSAPQSGDREDLNRQERYPEALGGQGDYPGAHLPESGYAGGPTRAKKELGIGTHQYNTQERQAAVAGGSAHNGGTAPSYVAPVTENLGSTKPHGTNIREGGFDSGRKNASFTSDIGSNKDPGRLAENKIQRTNAESGANAAYPNPTVDDNQPYAVLGSDQRA</sequence>
<keyword evidence="3" id="KW-1185">Reference proteome</keyword>
<dbReference type="AlphaFoldDB" id="A0A0U1M1X6"/>
<evidence type="ECO:0000313" key="2">
    <source>
        <dbReference type="EMBL" id="CRG89578.1"/>
    </source>
</evidence>
<gene>
    <name evidence="2" type="ORF">PISL3812_06615</name>
</gene>
<name>A0A0U1M1X6_TALIS</name>
<proteinExistence type="predicted"/>